<comment type="caution">
    <text evidence="5">The sequence shown here is derived from an EMBL/GenBank/DDBJ whole genome shotgun (WGS) entry which is preliminary data.</text>
</comment>
<evidence type="ECO:0000313" key="6">
    <source>
        <dbReference type="Proteomes" id="UP000249130"/>
    </source>
</evidence>
<dbReference type="PANTHER" id="PTHR30483">
    <property type="entry name" value="LEUCINE-SPECIFIC-BINDING PROTEIN"/>
    <property type="match status" value="1"/>
</dbReference>
<keyword evidence="6" id="KW-1185">Reference proteome</keyword>
<evidence type="ECO:0000256" key="2">
    <source>
        <dbReference type="ARBA" id="ARBA00022729"/>
    </source>
</evidence>
<proteinExistence type="inferred from homology"/>
<organism evidence="5 6">
    <name type="scientific">Rhodoplanes roseus</name>
    <dbReference type="NCBI Taxonomy" id="29409"/>
    <lineage>
        <taxon>Bacteria</taxon>
        <taxon>Pseudomonadati</taxon>
        <taxon>Pseudomonadota</taxon>
        <taxon>Alphaproteobacteria</taxon>
        <taxon>Hyphomicrobiales</taxon>
        <taxon>Nitrobacteraceae</taxon>
        <taxon>Rhodoplanes</taxon>
    </lineage>
</organism>
<comment type="similarity">
    <text evidence="1">Belongs to the leucine-binding protein family.</text>
</comment>
<feature type="domain" description="Leucine-binding protein" evidence="4">
    <location>
        <begin position="48"/>
        <end position="384"/>
    </location>
</feature>
<dbReference type="OrthoDB" id="435355at2"/>
<dbReference type="AlphaFoldDB" id="A0A327KSS7"/>
<dbReference type="InterPro" id="IPR028081">
    <property type="entry name" value="Leu-bd"/>
</dbReference>
<name>A0A327KSS7_9BRAD</name>
<dbReference type="Proteomes" id="UP000249130">
    <property type="component" value="Unassembled WGS sequence"/>
</dbReference>
<dbReference type="CDD" id="cd06359">
    <property type="entry name" value="PBP1_Nba-like"/>
    <property type="match status" value="1"/>
</dbReference>
<gene>
    <name evidence="5" type="ORF">CH341_23900</name>
</gene>
<keyword evidence="2" id="KW-0732">Signal</keyword>
<dbReference type="EMBL" id="NPEX01000236">
    <property type="protein sequence ID" value="RAI40372.1"/>
    <property type="molecule type" value="Genomic_DNA"/>
</dbReference>
<accession>A0A327KSS7</accession>
<sequence length="413" mass="44130">MVPPGRTQPSGSRLSSPAPVTRAQSMKARILLGTALSLLLVVPALAGTVKIGVVLPQTGVGAVLAKQMQAAIELAVTHEGGKLGGQDVEFFWGDSQGKADVAKQLADEMVKSKRVDFLVGPLFSSEMMAVHGGLARTDAFVISPIAGPAPIAGKSCSANFFNVSSQNDQQAEALGAYLEKQGVKRVYVMTVNNQAGKDMVSGFKRNFKSELVGEVYTRFGQVDFAAELSALRTAAPAATFIFYPGDMGVQFVKQYAQGGLTKTTPLYTVWTVDQATLPAVGDDAIGVRSGNVWSVDLPNPANARFVTDFKQKNGFLPNDYAAHAYDSILLVSSAVRAVGGDMSRKDDIRKALKAADFASNRGKFAYNSNNFPIEDYYVREVVKGDDGVLVTKTVETVMTDAKDAYYQECPLGK</sequence>
<evidence type="ECO:0000256" key="1">
    <source>
        <dbReference type="ARBA" id="ARBA00010062"/>
    </source>
</evidence>
<evidence type="ECO:0000313" key="5">
    <source>
        <dbReference type="EMBL" id="RAI40372.1"/>
    </source>
</evidence>
<dbReference type="PANTHER" id="PTHR30483:SF6">
    <property type="entry name" value="PERIPLASMIC BINDING PROTEIN OF ABC TRANSPORTER FOR NATURAL AMINO ACIDS"/>
    <property type="match status" value="1"/>
</dbReference>
<dbReference type="InterPro" id="IPR028082">
    <property type="entry name" value="Peripla_BP_I"/>
</dbReference>
<dbReference type="Pfam" id="PF13458">
    <property type="entry name" value="Peripla_BP_6"/>
    <property type="match status" value="1"/>
</dbReference>
<dbReference type="SUPFAM" id="SSF53822">
    <property type="entry name" value="Periplasmic binding protein-like I"/>
    <property type="match status" value="1"/>
</dbReference>
<keyword evidence="3" id="KW-0029">Amino-acid transport</keyword>
<evidence type="ECO:0000256" key="3">
    <source>
        <dbReference type="ARBA" id="ARBA00022970"/>
    </source>
</evidence>
<protein>
    <recommendedName>
        <fullName evidence="4">Leucine-binding protein domain-containing protein</fullName>
    </recommendedName>
</protein>
<keyword evidence="3" id="KW-0813">Transport</keyword>
<reference evidence="5 6" key="1">
    <citation type="submission" date="2017-07" db="EMBL/GenBank/DDBJ databases">
        <title>Draft Genome Sequences of Select Purple Nonsulfur Bacteria.</title>
        <authorList>
            <person name="Lasarre B."/>
            <person name="Mckinlay J.B."/>
        </authorList>
    </citation>
    <scope>NUCLEOTIDE SEQUENCE [LARGE SCALE GENOMIC DNA]</scope>
    <source>
        <strain evidence="5 6">DSM 5909</strain>
    </source>
</reference>
<evidence type="ECO:0000259" key="4">
    <source>
        <dbReference type="Pfam" id="PF13458"/>
    </source>
</evidence>
<dbReference type="InterPro" id="IPR051010">
    <property type="entry name" value="BCAA_transport"/>
</dbReference>
<dbReference type="GO" id="GO:0006865">
    <property type="term" value="P:amino acid transport"/>
    <property type="evidence" value="ECO:0007669"/>
    <property type="project" value="UniProtKB-KW"/>
</dbReference>
<dbReference type="Gene3D" id="3.40.50.2300">
    <property type="match status" value="2"/>
</dbReference>